<feature type="transmembrane region" description="Helical" evidence="12">
    <location>
        <begin position="177"/>
        <end position="202"/>
    </location>
</feature>
<evidence type="ECO:0000256" key="3">
    <source>
        <dbReference type="ARBA" id="ARBA00022475"/>
    </source>
</evidence>
<evidence type="ECO:0000256" key="6">
    <source>
        <dbReference type="ARBA" id="ARBA00022958"/>
    </source>
</evidence>
<proteinExistence type="inferred from homology"/>
<dbReference type="Proteomes" id="UP000602745">
    <property type="component" value="Unassembled WGS sequence"/>
</dbReference>
<dbReference type="RefSeq" id="WP_188408673.1">
    <property type="nucleotide sequence ID" value="NZ_BMCP01000001.1"/>
</dbReference>
<feature type="binding site" evidence="11">
    <location>
        <position position="432"/>
    </location>
    <ligand>
        <name>K(+)</name>
        <dbReference type="ChEBI" id="CHEBI:29103"/>
    </ligand>
</feature>
<keyword evidence="8 10" id="KW-0406">Ion transport</keyword>
<feature type="transmembrane region" description="Helical" evidence="12">
    <location>
        <begin position="393"/>
        <end position="414"/>
    </location>
</feature>
<evidence type="ECO:0000256" key="10">
    <source>
        <dbReference type="PIRNR" id="PIRNR006247"/>
    </source>
</evidence>
<reference evidence="13" key="1">
    <citation type="journal article" date="2014" name="Int. J. Syst. Evol. Microbiol.">
        <title>Complete genome sequence of Corynebacterium casei LMG S-19264T (=DSM 44701T), isolated from a smear-ripened cheese.</title>
        <authorList>
            <consortium name="US DOE Joint Genome Institute (JGI-PGF)"/>
            <person name="Walter F."/>
            <person name="Albersmeier A."/>
            <person name="Kalinowski J."/>
            <person name="Ruckert C."/>
        </authorList>
    </citation>
    <scope>NUCLEOTIDE SEQUENCE</scope>
    <source>
        <strain evidence="13">CCM 7684</strain>
    </source>
</reference>
<keyword evidence="5 12" id="KW-0812">Transmembrane</keyword>
<feature type="transmembrane region" description="Helical" evidence="12">
    <location>
        <begin position="70"/>
        <end position="92"/>
    </location>
</feature>
<feature type="binding site" evidence="11">
    <location>
        <position position="220"/>
    </location>
    <ligand>
        <name>K(+)</name>
        <dbReference type="ChEBI" id="CHEBI:29103"/>
    </ligand>
</feature>
<evidence type="ECO:0000256" key="8">
    <source>
        <dbReference type="ARBA" id="ARBA00023065"/>
    </source>
</evidence>
<protein>
    <recommendedName>
        <fullName evidence="10">Trk system potassium uptake protein</fullName>
    </recommendedName>
</protein>
<feature type="binding site" evidence="11">
    <location>
        <position position="315"/>
    </location>
    <ligand>
        <name>K(+)</name>
        <dbReference type="ChEBI" id="CHEBI:29103"/>
    </ligand>
</feature>
<keyword evidence="9 10" id="KW-0472">Membrane</keyword>
<feature type="transmembrane region" description="Helical" evidence="12">
    <location>
        <begin position="332"/>
        <end position="351"/>
    </location>
</feature>
<comment type="subcellular location">
    <subcellularLocation>
        <location evidence="10">Cell inner membrane</location>
        <topology evidence="10">Multi-pass membrane protein</topology>
    </subcellularLocation>
    <subcellularLocation>
        <location evidence="1">Cell membrane</location>
        <topology evidence="1">Multi-pass membrane protein</topology>
    </subcellularLocation>
</comment>
<evidence type="ECO:0000256" key="1">
    <source>
        <dbReference type="ARBA" id="ARBA00004651"/>
    </source>
</evidence>
<keyword evidence="7 12" id="KW-1133">Transmembrane helix</keyword>
<dbReference type="PIRSF" id="PIRSF006247">
    <property type="entry name" value="TrkH"/>
    <property type="match status" value="1"/>
</dbReference>
<feature type="binding site" evidence="11">
    <location>
        <position position="113"/>
    </location>
    <ligand>
        <name>K(+)</name>
        <dbReference type="ChEBI" id="CHEBI:29103"/>
    </ligand>
</feature>
<keyword evidence="11" id="KW-0479">Metal-binding</keyword>
<feature type="binding site" evidence="11">
    <location>
        <position position="112"/>
    </location>
    <ligand>
        <name>K(+)</name>
        <dbReference type="ChEBI" id="CHEBI:29103"/>
    </ligand>
</feature>
<dbReference type="PANTHER" id="PTHR32024">
    <property type="entry name" value="TRK SYSTEM POTASSIUM UPTAKE PROTEIN TRKG-RELATED"/>
    <property type="match status" value="1"/>
</dbReference>
<feature type="transmembrane region" description="Helical" evidence="12">
    <location>
        <begin position="271"/>
        <end position="289"/>
    </location>
</feature>
<dbReference type="InterPro" id="IPR004772">
    <property type="entry name" value="TrkH"/>
</dbReference>
<feature type="binding site" evidence="11">
    <location>
        <position position="316"/>
    </location>
    <ligand>
        <name>K(+)</name>
        <dbReference type="ChEBI" id="CHEBI:29103"/>
    </ligand>
</feature>
<feature type="transmembrane region" description="Helical" evidence="12">
    <location>
        <begin position="455"/>
        <end position="477"/>
    </location>
</feature>
<dbReference type="Pfam" id="PF02386">
    <property type="entry name" value="TrkH"/>
    <property type="match status" value="1"/>
</dbReference>
<keyword evidence="4 10" id="KW-0633">Potassium transport</keyword>
<feature type="binding site" evidence="11">
    <location>
        <position position="433"/>
    </location>
    <ligand>
        <name>K(+)</name>
        <dbReference type="ChEBI" id="CHEBI:29103"/>
    </ligand>
</feature>
<keyword evidence="6 10" id="KW-0630">Potassium</keyword>
<dbReference type="GO" id="GO:0046872">
    <property type="term" value="F:metal ion binding"/>
    <property type="evidence" value="ECO:0007669"/>
    <property type="project" value="UniProtKB-KW"/>
</dbReference>
<keyword evidence="3 10" id="KW-1003">Cell membrane</keyword>
<comment type="caution">
    <text evidence="13">The sequence shown here is derived from an EMBL/GenBank/DDBJ whole genome shotgun (WGS) entry which is preliminary data.</text>
</comment>
<evidence type="ECO:0000313" key="13">
    <source>
        <dbReference type="EMBL" id="GGE35443.1"/>
    </source>
</evidence>
<dbReference type="GO" id="GO:0005886">
    <property type="term" value="C:plasma membrane"/>
    <property type="evidence" value="ECO:0007669"/>
    <property type="project" value="UniProtKB-SubCell"/>
</dbReference>
<keyword evidence="2 10" id="KW-0813">Transport</keyword>
<accession>A0A8J2YGI6</accession>
<feature type="transmembrane region" description="Helical" evidence="12">
    <location>
        <begin position="39"/>
        <end position="58"/>
    </location>
</feature>
<name>A0A8J2YGI6_9RHOB</name>
<evidence type="ECO:0000256" key="2">
    <source>
        <dbReference type="ARBA" id="ARBA00022448"/>
    </source>
</evidence>
<evidence type="ECO:0000256" key="7">
    <source>
        <dbReference type="ARBA" id="ARBA00022989"/>
    </source>
</evidence>
<keyword evidence="14" id="KW-1185">Reference proteome</keyword>
<keyword evidence="10" id="KW-0997">Cell inner membrane</keyword>
<dbReference type="AlphaFoldDB" id="A0A8J2YGI6"/>
<evidence type="ECO:0000256" key="9">
    <source>
        <dbReference type="ARBA" id="ARBA00023136"/>
    </source>
</evidence>
<feature type="transmembrane region" description="Helical" evidence="12">
    <location>
        <begin position="7"/>
        <end position="27"/>
    </location>
</feature>
<evidence type="ECO:0000256" key="5">
    <source>
        <dbReference type="ARBA" id="ARBA00022692"/>
    </source>
</evidence>
<dbReference type="InterPro" id="IPR003445">
    <property type="entry name" value="Cat_transpt"/>
</dbReference>
<organism evidence="13 14">
    <name type="scientific">Agaricicola taiwanensis</name>
    <dbReference type="NCBI Taxonomy" id="591372"/>
    <lineage>
        <taxon>Bacteria</taxon>
        <taxon>Pseudomonadati</taxon>
        <taxon>Pseudomonadota</taxon>
        <taxon>Alphaproteobacteria</taxon>
        <taxon>Rhodobacterales</taxon>
        <taxon>Paracoccaceae</taxon>
        <taxon>Agaricicola</taxon>
    </lineage>
</organism>
<evidence type="ECO:0000313" key="14">
    <source>
        <dbReference type="Proteomes" id="UP000602745"/>
    </source>
</evidence>
<evidence type="ECO:0000256" key="12">
    <source>
        <dbReference type="SAM" id="Phobius"/>
    </source>
</evidence>
<sequence length="483" mass="51643">MIDLRPINAILGLFVTLLGAMMLLPALVDLLAGSDDWSVFAASSAVSIFIGVALYSSGRTKEPPKLNVRQAFLLTTLSWSVLALFASLPFMWSQLNLSFGGAVFEAMSGLTTTGSSVITGLDALPPGLLLWRALLHFYGGIGIIVIALAVLPMLRVGGMQLFRTESSDKSEKMFPAAAQIAASTFGIYAGLNLLCIVAYTLAGMTAFDAVLHGMSTVATGGFSSHDASLGYYDSPTIEWIATLFMISGALPFALYIQVLRGRPAQLTRNPEVRLFLIIVAVVAVLLVIYQERSGIAHGQTAVRHAIFHVVNLMSTTGFAIVDYSAWGAFSDALFFCVMFLGGCMGSTAGGFKMFRLIVVAKTTLQQFMQMLYPNGIFPLTYDRRPMGDDVSSSVFAFSMLYVAVFIFVAVTLAASGLDFITALSASISALGNVGPGLGPLVGPAGNFSTIGEGNLWLLSFTMLVGRLELFTVLVLVLPRFWRS</sequence>
<feature type="transmembrane region" description="Helical" evidence="12">
    <location>
        <begin position="239"/>
        <end position="259"/>
    </location>
</feature>
<feature type="transmembrane region" description="Helical" evidence="12">
    <location>
        <begin position="135"/>
        <end position="156"/>
    </location>
</feature>
<dbReference type="PANTHER" id="PTHR32024:SF3">
    <property type="entry name" value="TRK SYSTEM POTASSIUM UPTAKE PROTEIN"/>
    <property type="match status" value="1"/>
</dbReference>
<dbReference type="GO" id="GO:0015379">
    <property type="term" value="F:potassium:chloride symporter activity"/>
    <property type="evidence" value="ECO:0007669"/>
    <property type="project" value="InterPro"/>
</dbReference>
<gene>
    <name evidence="13" type="ORF">GCM10007276_11170</name>
</gene>
<reference evidence="13" key="2">
    <citation type="submission" date="2020-09" db="EMBL/GenBank/DDBJ databases">
        <authorList>
            <person name="Sun Q."/>
            <person name="Sedlacek I."/>
        </authorList>
    </citation>
    <scope>NUCLEOTIDE SEQUENCE</scope>
    <source>
        <strain evidence="13">CCM 7684</strain>
    </source>
</reference>
<comment type="function">
    <text evidence="10">Low-affinity potassium transport system. Interacts with Trk system potassium uptake protein TrkA.</text>
</comment>
<evidence type="ECO:0000256" key="11">
    <source>
        <dbReference type="PIRSR" id="PIRSR006247-1"/>
    </source>
</evidence>
<comment type="similarity">
    <text evidence="10">Belongs to the TrkH potassium transport family.</text>
</comment>
<evidence type="ECO:0000256" key="4">
    <source>
        <dbReference type="ARBA" id="ARBA00022538"/>
    </source>
</evidence>
<dbReference type="EMBL" id="BMCP01000001">
    <property type="protein sequence ID" value="GGE35443.1"/>
    <property type="molecule type" value="Genomic_DNA"/>
</dbReference>